<dbReference type="InterPro" id="IPR012337">
    <property type="entry name" value="RNaseH-like_sf"/>
</dbReference>
<protein>
    <submittedName>
        <fullName evidence="1">Uncharacterized protein</fullName>
    </submittedName>
</protein>
<keyword evidence="2" id="KW-1185">Reference proteome</keyword>
<evidence type="ECO:0000313" key="1">
    <source>
        <dbReference type="EMBL" id="KAF5826185.1"/>
    </source>
</evidence>
<comment type="caution">
    <text evidence="1">The sequence shown here is derived from an EMBL/GenBank/DDBJ whole genome shotgun (WGS) entry which is preliminary data.</text>
</comment>
<gene>
    <name evidence="1" type="ORF">DUNSADRAFT_4270</name>
</gene>
<dbReference type="SUPFAM" id="SSF53098">
    <property type="entry name" value="Ribonuclease H-like"/>
    <property type="match status" value="1"/>
</dbReference>
<evidence type="ECO:0000313" key="2">
    <source>
        <dbReference type="Proteomes" id="UP000815325"/>
    </source>
</evidence>
<dbReference type="EMBL" id="MU071219">
    <property type="protein sequence ID" value="KAF5826185.1"/>
    <property type="molecule type" value="Genomic_DNA"/>
</dbReference>
<sequence>MDDPDWARWLKKKKYHELGERMKKLVADVKWWKRIKAVLKLCAPVMSMLRMVDGPAPCISKVYFNCYQLQEHFSECKAFKPEKMQLVKDIFSDTWEWLHSPLHAAGFLLDPEYHAGWADMQDDPTKYRSSIEELIRGRDIMFQRLTKDADSFAAALMQFGMARLRF</sequence>
<dbReference type="Proteomes" id="UP000815325">
    <property type="component" value="Unassembled WGS sequence"/>
</dbReference>
<accession>A0ABQ7FUV4</accession>
<proteinExistence type="predicted"/>
<organism evidence="1 2">
    <name type="scientific">Dunaliella salina</name>
    <name type="common">Green alga</name>
    <name type="synonym">Protococcus salinus</name>
    <dbReference type="NCBI Taxonomy" id="3046"/>
    <lineage>
        <taxon>Eukaryota</taxon>
        <taxon>Viridiplantae</taxon>
        <taxon>Chlorophyta</taxon>
        <taxon>core chlorophytes</taxon>
        <taxon>Chlorophyceae</taxon>
        <taxon>CS clade</taxon>
        <taxon>Chlamydomonadales</taxon>
        <taxon>Dunaliellaceae</taxon>
        <taxon>Dunaliella</taxon>
    </lineage>
</organism>
<name>A0ABQ7FUV4_DUNSA</name>
<reference evidence="1" key="1">
    <citation type="submission" date="2017-08" db="EMBL/GenBank/DDBJ databases">
        <authorList>
            <person name="Polle J.E."/>
            <person name="Barry K."/>
            <person name="Cushman J."/>
            <person name="Schmutz J."/>
            <person name="Tran D."/>
            <person name="Hathwaick L.T."/>
            <person name="Yim W.C."/>
            <person name="Jenkins J."/>
            <person name="Mckie-Krisberg Z.M."/>
            <person name="Prochnik S."/>
            <person name="Lindquist E."/>
            <person name="Dockter R.B."/>
            <person name="Adam C."/>
            <person name="Molina H."/>
            <person name="Bunkerborg J."/>
            <person name="Jin E."/>
            <person name="Buchheim M."/>
            <person name="Magnuson J."/>
        </authorList>
    </citation>
    <scope>NUCLEOTIDE SEQUENCE</scope>
    <source>
        <strain evidence="1">CCAP 19/18</strain>
    </source>
</reference>